<evidence type="ECO:0000313" key="2">
    <source>
        <dbReference type="EMBL" id="ELR21894.1"/>
    </source>
</evidence>
<protein>
    <submittedName>
        <fullName evidence="2">Uncharacterized protein</fullName>
    </submittedName>
</protein>
<name>L8H8P5_ACACF</name>
<keyword evidence="3" id="KW-1185">Reference proteome</keyword>
<gene>
    <name evidence="2" type="ORF">ACA1_045920</name>
</gene>
<organism evidence="2 3">
    <name type="scientific">Acanthamoeba castellanii (strain ATCC 30010 / Neff)</name>
    <dbReference type="NCBI Taxonomy" id="1257118"/>
    <lineage>
        <taxon>Eukaryota</taxon>
        <taxon>Amoebozoa</taxon>
        <taxon>Discosea</taxon>
        <taxon>Longamoebia</taxon>
        <taxon>Centramoebida</taxon>
        <taxon>Acanthamoebidae</taxon>
        <taxon>Acanthamoeba</taxon>
    </lineage>
</organism>
<dbReference type="EMBL" id="KB007894">
    <property type="protein sequence ID" value="ELR21894.1"/>
    <property type="molecule type" value="Genomic_DNA"/>
</dbReference>
<dbReference type="GeneID" id="14922876"/>
<proteinExistence type="predicted"/>
<sequence length="66" mass="6959">MGVRAPSSRATSSAKRACSRSRPSTWSERNGQGRLRGPRSRWCTSITSTGSPSMAAAMESGARQSG</sequence>
<dbReference type="AlphaFoldDB" id="L8H8P5"/>
<feature type="region of interest" description="Disordered" evidence="1">
    <location>
        <begin position="1"/>
        <end position="66"/>
    </location>
</feature>
<dbReference type="KEGG" id="acan:ACA1_045920"/>
<feature type="compositionally biased region" description="Polar residues" evidence="1">
    <location>
        <begin position="21"/>
        <end position="30"/>
    </location>
</feature>
<evidence type="ECO:0000256" key="1">
    <source>
        <dbReference type="SAM" id="MobiDB-lite"/>
    </source>
</evidence>
<reference evidence="2 3" key="1">
    <citation type="journal article" date="2013" name="Genome Biol.">
        <title>Genome of Acanthamoeba castellanii highlights extensive lateral gene transfer and early evolution of tyrosine kinase signaling.</title>
        <authorList>
            <person name="Clarke M."/>
            <person name="Lohan A.J."/>
            <person name="Liu B."/>
            <person name="Lagkouvardos I."/>
            <person name="Roy S."/>
            <person name="Zafar N."/>
            <person name="Bertelli C."/>
            <person name="Schilde C."/>
            <person name="Kianianmomeni A."/>
            <person name="Burglin T.R."/>
            <person name="Frech C."/>
            <person name="Turcotte B."/>
            <person name="Kopec K.O."/>
            <person name="Synnott J.M."/>
            <person name="Choo C."/>
            <person name="Paponov I."/>
            <person name="Finkler A."/>
            <person name="Soon Heng Tan C."/>
            <person name="Hutchins A.P."/>
            <person name="Weinmeier T."/>
            <person name="Rattei T."/>
            <person name="Chu J.S."/>
            <person name="Gimenez G."/>
            <person name="Irimia M."/>
            <person name="Rigden D.J."/>
            <person name="Fitzpatrick D.A."/>
            <person name="Lorenzo-Morales J."/>
            <person name="Bateman A."/>
            <person name="Chiu C.H."/>
            <person name="Tang P."/>
            <person name="Hegemann P."/>
            <person name="Fromm H."/>
            <person name="Raoult D."/>
            <person name="Greub G."/>
            <person name="Miranda-Saavedra D."/>
            <person name="Chen N."/>
            <person name="Nash P."/>
            <person name="Ginger M.L."/>
            <person name="Horn M."/>
            <person name="Schaap P."/>
            <person name="Caler L."/>
            <person name="Loftus B."/>
        </authorList>
    </citation>
    <scope>NUCLEOTIDE SEQUENCE [LARGE SCALE GENOMIC DNA]</scope>
    <source>
        <strain evidence="2 3">Neff</strain>
    </source>
</reference>
<dbReference type="RefSeq" id="XP_004347726.1">
    <property type="nucleotide sequence ID" value="XM_004347676.1"/>
</dbReference>
<accession>L8H8P5</accession>
<evidence type="ECO:0000313" key="3">
    <source>
        <dbReference type="Proteomes" id="UP000011083"/>
    </source>
</evidence>
<feature type="compositionally biased region" description="Polar residues" evidence="1">
    <location>
        <begin position="42"/>
        <end position="52"/>
    </location>
</feature>
<dbReference type="VEuPathDB" id="AmoebaDB:ACA1_045920"/>
<dbReference type="Proteomes" id="UP000011083">
    <property type="component" value="Unassembled WGS sequence"/>
</dbReference>
<feature type="non-terminal residue" evidence="2">
    <location>
        <position position="66"/>
    </location>
</feature>